<dbReference type="GeneID" id="113397546"/>
<reference evidence="7" key="1">
    <citation type="submission" date="2025-05" db="UniProtKB">
        <authorList>
            <consortium name="RefSeq"/>
        </authorList>
    </citation>
    <scope>NUCLEOTIDE SEQUENCE [LARGE SCALE GENOMIC DNA]</scope>
</reference>
<protein>
    <submittedName>
        <fullName evidence="8">E3 ubiquitin-protein ligase TM129</fullName>
    </submittedName>
</protein>
<feature type="transmembrane region" description="Helical" evidence="6">
    <location>
        <begin position="55"/>
        <end position="74"/>
    </location>
</feature>
<sequence>MDILITLFYILFSICVVYPPAEFVSAGFTIAQLFDNWLGSENTNFIGYHMKRTTITVLIHSMLPAGYLATLWCGGVRGEWMLSAAAAVLIIPFYMGYKMVSWWEYDKSKHPVVKALQPYVTPGIDWRVVASNFNVEFRSVDKVSITLSATSKFVVTHSWLVKVTQYGINLVKQRDCALVATATDSHNLSTSGEDEVQYVNIEAIPSRDDIKKFTFRISTTSLRDLQPRLDRAIRVPEHISLLPTLIERFVDVFKQHVEQNPVYQIDEEVELCIGCMQNPADVKLDRRCVPPPPHIEDEHLPCQQCNCRVLWCTACMARWWAARAGGAPASWLAARGSCPVCRAPFCLRDVRPARPARRAAS</sequence>
<proteinExistence type="inferred from homology"/>
<keyword evidence="3 6" id="KW-0812">Transmembrane</keyword>
<evidence type="ECO:0000256" key="4">
    <source>
        <dbReference type="ARBA" id="ARBA00022989"/>
    </source>
</evidence>
<keyword evidence="5 6" id="KW-0472">Membrane</keyword>
<evidence type="ECO:0000313" key="8">
    <source>
        <dbReference type="RefSeq" id="XP_064074517.1"/>
    </source>
</evidence>
<comment type="subcellular location">
    <subcellularLocation>
        <location evidence="1">Membrane</location>
        <topology evidence="1">Multi-pass membrane protein</topology>
    </subcellularLocation>
</comment>
<evidence type="ECO:0000256" key="1">
    <source>
        <dbReference type="ARBA" id="ARBA00004141"/>
    </source>
</evidence>
<dbReference type="RefSeq" id="XP_064074517.1">
    <property type="nucleotide sequence ID" value="XM_064218447.1"/>
</dbReference>
<evidence type="ECO:0000313" key="7">
    <source>
        <dbReference type="Proteomes" id="UP001652626"/>
    </source>
</evidence>
<evidence type="ECO:0000256" key="5">
    <source>
        <dbReference type="ARBA" id="ARBA00023136"/>
    </source>
</evidence>
<organism evidence="7 8">
    <name type="scientific">Vanessa tameamea</name>
    <name type="common">Kamehameha butterfly</name>
    <dbReference type="NCBI Taxonomy" id="334116"/>
    <lineage>
        <taxon>Eukaryota</taxon>
        <taxon>Metazoa</taxon>
        <taxon>Ecdysozoa</taxon>
        <taxon>Arthropoda</taxon>
        <taxon>Hexapoda</taxon>
        <taxon>Insecta</taxon>
        <taxon>Pterygota</taxon>
        <taxon>Neoptera</taxon>
        <taxon>Endopterygota</taxon>
        <taxon>Lepidoptera</taxon>
        <taxon>Glossata</taxon>
        <taxon>Ditrysia</taxon>
        <taxon>Papilionoidea</taxon>
        <taxon>Nymphalidae</taxon>
        <taxon>Nymphalinae</taxon>
        <taxon>Vanessa</taxon>
    </lineage>
</organism>
<gene>
    <name evidence="8" type="primary">LOC113397546</name>
</gene>
<accession>A0ABM4AT88</accession>
<keyword evidence="4 6" id="KW-1133">Transmembrane helix</keyword>
<evidence type="ECO:0000256" key="6">
    <source>
        <dbReference type="SAM" id="Phobius"/>
    </source>
</evidence>
<dbReference type="Proteomes" id="UP001652626">
    <property type="component" value="Chromosome 3"/>
</dbReference>
<dbReference type="InterPro" id="IPR018801">
    <property type="entry name" value="TM129"/>
</dbReference>
<dbReference type="PANTHER" id="PTHR31322">
    <property type="entry name" value="E3 UBIQUITIN-PROTEIN LIGASE TM129"/>
    <property type="match status" value="1"/>
</dbReference>
<comment type="similarity">
    <text evidence="2">Belongs to the TMEM129 family.</text>
</comment>
<evidence type="ECO:0000256" key="3">
    <source>
        <dbReference type="ARBA" id="ARBA00022692"/>
    </source>
</evidence>
<dbReference type="PANTHER" id="PTHR31322:SF2">
    <property type="entry name" value="E3 UBIQUITIN-PROTEIN LIGASE TM129"/>
    <property type="match status" value="1"/>
</dbReference>
<feature type="transmembrane region" description="Helical" evidence="6">
    <location>
        <begin position="80"/>
        <end position="97"/>
    </location>
</feature>
<dbReference type="Pfam" id="PF10272">
    <property type="entry name" value="Tmpp129"/>
    <property type="match status" value="1"/>
</dbReference>
<name>A0ABM4AT88_VANTA</name>
<reference evidence="8" key="2">
    <citation type="submission" date="2025-08" db="UniProtKB">
        <authorList>
            <consortium name="RefSeq"/>
        </authorList>
    </citation>
    <scope>IDENTIFICATION</scope>
    <source>
        <tissue evidence="8">Whole body</tissue>
    </source>
</reference>
<feature type="transmembrane region" description="Helical" evidence="6">
    <location>
        <begin position="6"/>
        <end position="34"/>
    </location>
</feature>
<evidence type="ECO:0000256" key="2">
    <source>
        <dbReference type="ARBA" id="ARBA00007332"/>
    </source>
</evidence>
<keyword evidence="7" id="KW-1185">Reference proteome</keyword>